<dbReference type="Pfam" id="PF12844">
    <property type="entry name" value="HTH_19"/>
    <property type="match status" value="1"/>
</dbReference>
<feature type="domain" description="HTH cro/C1-type" evidence="1">
    <location>
        <begin position="8"/>
        <end position="68"/>
    </location>
</feature>
<dbReference type="SUPFAM" id="SSF47413">
    <property type="entry name" value="lambda repressor-like DNA-binding domains"/>
    <property type="match status" value="1"/>
</dbReference>
<accession>A0A8D4UTK3</accession>
<protein>
    <recommendedName>
        <fullName evidence="1">HTH cro/C1-type domain-containing protein</fullName>
    </recommendedName>
</protein>
<name>A0A8D4UTK3_9FIRM</name>
<dbReference type="Pfam" id="PF00717">
    <property type="entry name" value="Peptidase_S24"/>
    <property type="match status" value="1"/>
</dbReference>
<dbReference type="OrthoDB" id="2475196at2"/>
<sequence length="216" mass="23931">MTPLGNKLKSLRVERGLTMEELTNSFNELYDLNLSRSSISRWENGVREPSNSNLSAYAKYFNVSLDWLLGLNADSNDDEKESLTRGVKIPVLGTIVAGLPITAVENIIDYEEIPQEMAKTGEYFALVVKGSSMEPKIYEGDVVIVKKQSTVDNGDIAIVLVNGNEATIKQIQRSQSGITLVGFNVAVYPPHIYTNEEIEDLPVNVIGKAIEVRRKL</sequence>
<reference evidence="3" key="1">
    <citation type="submission" date="2019-05" db="EMBL/GenBank/DDBJ databases">
        <title>Complete genome sequencing of Dialister sp. strain 5BBH33.</title>
        <authorList>
            <person name="Sakamoto M."/>
            <person name="Murakami T."/>
            <person name="Mori H."/>
        </authorList>
    </citation>
    <scope>NUCLEOTIDE SEQUENCE [LARGE SCALE GENOMIC DNA]</scope>
    <source>
        <strain evidence="3">5BBH33</strain>
    </source>
</reference>
<dbReference type="InterPro" id="IPR050077">
    <property type="entry name" value="LexA_repressor"/>
</dbReference>
<dbReference type="PANTHER" id="PTHR33516:SF2">
    <property type="entry name" value="LEXA REPRESSOR-RELATED"/>
    <property type="match status" value="1"/>
</dbReference>
<dbReference type="EMBL" id="AP019697">
    <property type="protein sequence ID" value="BBK24421.1"/>
    <property type="molecule type" value="Genomic_DNA"/>
</dbReference>
<dbReference type="Gene3D" id="1.10.260.40">
    <property type="entry name" value="lambda repressor-like DNA-binding domains"/>
    <property type="match status" value="1"/>
</dbReference>
<dbReference type="RefSeq" id="WP_143332244.1">
    <property type="nucleotide sequence ID" value="NZ_AP019697.1"/>
</dbReference>
<dbReference type="InterPro" id="IPR010982">
    <property type="entry name" value="Lambda_DNA-bd_dom_sf"/>
</dbReference>
<dbReference type="CDD" id="cd06529">
    <property type="entry name" value="S24_LexA-like"/>
    <property type="match status" value="1"/>
</dbReference>
<dbReference type="AlphaFoldDB" id="A0A8D4UTK3"/>
<dbReference type="PANTHER" id="PTHR33516">
    <property type="entry name" value="LEXA REPRESSOR"/>
    <property type="match status" value="1"/>
</dbReference>
<evidence type="ECO:0000259" key="1">
    <source>
        <dbReference type="PROSITE" id="PS50943"/>
    </source>
</evidence>
<proteinExistence type="predicted"/>
<dbReference type="InterPro" id="IPR039418">
    <property type="entry name" value="LexA-like"/>
</dbReference>
<dbReference type="KEGG" id="dho:Dia5BBH33_03560"/>
<dbReference type="GO" id="GO:0003677">
    <property type="term" value="F:DNA binding"/>
    <property type="evidence" value="ECO:0007669"/>
    <property type="project" value="InterPro"/>
</dbReference>
<dbReference type="PROSITE" id="PS50943">
    <property type="entry name" value="HTH_CROC1"/>
    <property type="match status" value="1"/>
</dbReference>
<dbReference type="InterPro" id="IPR001387">
    <property type="entry name" value="Cro/C1-type_HTH"/>
</dbReference>
<dbReference type="SUPFAM" id="SSF51306">
    <property type="entry name" value="LexA/Signal peptidase"/>
    <property type="match status" value="1"/>
</dbReference>
<organism evidence="2 3">
    <name type="scientific">Dialister hominis</name>
    <dbReference type="NCBI Taxonomy" id="2582419"/>
    <lineage>
        <taxon>Bacteria</taxon>
        <taxon>Bacillati</taxon>
        <taxon>Bacillota</taxon>
        <taxon>Negativicutes</taxon>
        <taxon>Veillonellales</taxon>
        <taxon>Veillonellaceae</taxon>
        <taxon>Dialister</taxon>
    </lineage>
</organism>
<dbReference type="InterPro" id="IPR015927">
    <property type="entry name" value="Peptidase_S24_S26A/B/C"/>
</dbReference>
<gene>
    <name evidence="2" type="ORF">Dia5BBH33_03560</name>
</gene>
<evidence type="ECO:0000313" key="2">
    <source>
        <dbReference type="EMBL" id="BBK24421.1"/>
    </source>
</evidence>
<dbReference type="CDD" id="cd00093">
    <property type="entry name" value="HTH_XRE"/>
    <property type="match status" value="1"/>
</dbReference>
<dbReference type="InterPro" id="IPR036286">
    <property type="entry name" value="LexA/Signal_pep-like_sf"/>
</dbReference>
<dbReference type="SMART" id="SM00530">
    <property type="entry name" value="HTH_XRE"/>
    <property type="match status" value="1"/>
</dbReference>
<evidence type="ECO:0000313" key="3">
    <source>
        <dbReference type="Proteomes" id="UP000320585"/>
    </source>
</evidence>
<dbReference type="Proteomes" id="UP000320585">
    <property type="component" value="Chromosome"/>
</dbReference>
<keyword evidence="3" id="KW-1185">Reference proteome</keyword>
<dbReference type="Gene3D" id="2.10.109.10">
    <property type="entry name" value="Umud Fragment, subunit A"/>
    <property type="match status" value="1"/>
</dbReference>
<dbReference type="GeneID" id="92715581"/>